<keyword evidence="1" id="KW-0812">Transmembrane</keyword>
<evidence type="ECO:0000313" key="2">
    <source>
        <dbReference type="EMBL" id="JAD72924.1"/>
    </source>
</evidence>
<feature type="transmembrane region" description="Helical" evidence="1">
    <location>
        <begin position="6"/>
        <end position="25"/>
    </location>
</feature>
<dbReference type="AlphaFoldDB" id="A0A0A9C9C2"/>
<sequence length="29" mass="3492">MLDLGLVFQLFFFIDFLFLNFLHGLRMIA</sequence>
<keyword evidence="1" id="KW-1133">Transmembrane helix</keyword>
<reference evidence="2" key="1">
    <citation type="submission" date="2014-09" db="EMBL/GenBank/DDBJ databases">
        <authorList>
            <person name="Magalhaes I.L.F."/>
            <person name="Oliveira U."/>
            <person name="Santos F.R."/>
            <person name="Vidigal T.H.D.A."/>
            <person name="Brescovit A.D."/>
            <person name="Santos A.J."/>
        </authorList>
    </citation>
    <scope>NUCLEOTIDE SEQUENCE</scope>
    <source>
        <tissue evidence="2">Shoot tissue taken approximately 20 cm above the soil surface</tissue>
    </source>
</reference>
<evidence type="ECO:0000256" key="1">
    <source>
        <dbReference type="SAM" id="Phobius"/>
    </source>
</evidence>
<accession>A0A0A9C9C2</accession>
<proteinExistence type="predicted"/>
<keyword evidence="1" id="KW-0472">Membrane</keyword>
<reference evidence="2" key="2">
    <citation type="journal article" date="2015" name="Data Brief">
        <title>Shoot transcriptome of the giant reed, Arundo donax.</title>
        <authorList>
            <person name="Barrero R.A."/>
            <person name="Guerrero F.D."/>
            <person name="Moolhuijzen P."/>
            <person name="Goolsby J.A."/>
            <person name="Tidwell J."/>
            <person name="Bellgard S.E."/>
            <person name="Bellgard M.I."/>
        </authorList>
    </citation>
    <scope>NUCLEOTIDE SEQUENCE</scope>
    <source>
        <tissue evidence="2">Shoot tissue taken approximately 20 cm above the soil surface</tissue>
    </source>
</reference>
<organism evidence="2">
    <name type="scientific">Arundo donax</name>
    <name type="common">Giant reed</name>
    <name type="synonym">Donax arundinaceus</name>
    <dbReference type="NCBI Taxonomy" id="35708"/>
    <lineage>
        <taxon>Eukaryota</taxon>
        <taxon>Viridiplantae</taxon>
        <taxon>Streptophyta</taxon>
        <taxon>Embryophyta</taxon>
        <taxon>Tracheophyta</taxon>
        <taxon>Spermatophyta</taxon>
        <taxon>Magnoliopsida</taxon>
        <taxon>Liliopsida</taxon>
        <taxon>Poales</taxon>
        <taxon>Poaceae</taxon>
        <taxon>PACMAD clade</taxon>
        <taxon>Arundinoideae</taxon>
        <taxon>Arundineae</taxon>
        <taxon>Arundo</taxon>
    </lineage>
</organism>
<protein>
    <submittedName>
        <fullName evidence="2">Uncharacterized protein</fullName>
    </submittedName>
</protein>
<dbReference type="EMBL" id="GBRH01224971">
    <property type="protein sequence ID" value="JAD72924.1"/>
    <property type="molecule type" value="Transcribed_RNA"/>
</dbReference>
<name>A0A0A9C9C2_ARUDO</name>